<evidence type="ECO:0000313" key="3">
    <source>
        <dbReference type="EMBL" id="GIH96902.1"/>
    </source>
</evidence>
<evidence type="ECO:0008006" key="5">
    <source>
        <dbReference type="Google" id="ProtNLM"/>
    </source>
</evidence>
<reference evidence="3 4" key="1">
    <citation type="submission" date="2021-01" db="EMBL/GenBank/DDBJ databases">
        <title>Whole genome shotgun sequence of Planobispora siamensis NBRC 107568.</title>
        <authorList>
            <person name="Komaki H."/>
            <person name="Tamura T."/>
        </authorList>
    </citation>
    <scope>NUCLEOTIDE SEQUENCE [LARGE SCALE GENOMIC DNA]</scope>
    <source>
        <strain evidence="3 4">NBRC 107568</strain>
    </source>
</reference>
<feature type="transmembrane region" description="Helical" evidence="2">
    <location>
        <begin position="211"/>
        <end position="229"/>
    </location>
</feature>
<keyword evidence="2" id="KW-0812">Transmembrane</keyword>
<dbReference type="Proteomes" id="UP000619788">
    <property type="component" value="Unassembled WGS sequence"/>
</dbReference>
<keyword evidence="2" id="KW-0472">Membrane</keyword>
<name>A0A8J3WQH2_9ACTN</name>
<evidence type="ECO:0000256" key="1">
    <source>
        <dbReference type="SAM" id="MobiDB-lite"/>
    </source>
</evidence>
<dbReference type="AlphaFoldDB" id="A0A8J3WQH2"/>
<feature type="region of interest" description="Disordered" evidence="1">
    <location>
        <begin position="1"/>
        <end position="27"/>
    </location>
</feature>
<evidence type="ECO:0000313" key="4">
    <source>
        <dbReference type="Proteomes" id="UP000619788"/>
    </source>
</evidence>
<protein>
    <recommendedName>
        <fullName evidence="5">DMSO/TMAO reductase YedYZ, heme-binding membrane subunit</fullName>
    </recommendedName>
</protein>
<comment type="caution">
    <text evidence="3">The sequence shown here is derived from an EMBL/GenBank/DDBJ whole genome shotgun (WGS) entry which is preliminary data.</text>
</comment>
<proteinExistence type="predicted"/>
<feature type="transmembrane region" description="Helical" evidence="2">
    <location>
        <begin position="67"/>
        <end position="89"/>
    </location>
</feature>
<accession>A0A8J3WQH2</accession>
<feature type="transmembrane region" description="Helical" evidence="2">
    <location>
        <begin position="148"/>
        <end position="169"/>
    </location>
</feature>
<feature type="transmembrane region" description="Helical" evidence="2">
    <location>
        <begin position="109"/>
        <end position="128"/>
    </location>
</feature>
<gene>
    <name evidence="3" type="ORF">Psi01_75320</name>
</gene>
<evidence type="ECO:0000256" key="2">
    <source>
        <dbReference type="SAM" id="Phobius"/>
    </source>
</evidence>
<keyword evidence="2" id="KW-1133">Transmembrane helix</keyword>
<feature type="transmembrane region" description="Helical" evidence="2">
    <location>
        <begin position="181"/>
        <end position="199"/>
    </location>
</feature>
<keyword evidence="4" id="KW-1185">Reference proteome</keyword>
<dbReference type="EMBL" id="BOOJ01000074">
    <property type="protein sequence ID" value="GIH96902.1"/>
    <property type="molecule type" value="Genomic_DNA"/>
</dbReference>
<organism evidence="3 4">
    <name type="scientific">Planobispora siamensis</name>
    <dbReference type="NCBI Taxonomy" id="936338"/>
    <lineage>
        <taxon>Bacteria</taxon>
        <taxon>Bacillati</taxon>
        <taxon>Actinomycetota</taxon>
        <taxon>Actinomycetes</taxon>
        <taxon>Streptosporangiales</taxon>
        <taxon>Streptosporangiaceae</taxon>
        <taxon>Planobispora</taxon>
    </lineage>
</organism>
<sequence length="359" mass="38294">MRNTMENTPRDTERPGRSQARHSRQEPVSYLDRRLTRIAVGAGITVVTVGLLMLTRTEAGAQMTGRLWGFLSFFAGVFALVSLTATVALGLLSADRVVLPAMGRVRTQLLHRATAMVGMAFLATHILMKISEGRAPAMAAVVPMPGTTVVLGLGTFASDVMILIFATGIARAGFAETSRPWVWRVLHGSAYLAWPPAIMHGLGAGRSPASWVTWSYVLCLVAVGVALLIRVASALRPRQAPAFAETAAERIVAAERPEDLRRPVEAVAARTGTDDLAPAAGGSANMPTSIVGRVPRRERGIRIVPNDEAQIQVVPDDAPQIRVVPDDAAQIPQIRVVPDDVTENGTESLADVRRIGGIG</sequence>
<feature type="transmembrane region" description="Helical" evidence="2">
    <location>
        <begin position="35"/>
        <end position="55"/>
    </location>
</feature>